<dbReference type="Proteomes" id="UP000176914">
    <property type="component" value="Unassembled WGS sequence"/>
</dbReference>
<protein>
    <submittedName>
        <fullName evidence="1">Uncharacterized protein</fullName>
    </submittedName>
</protein>
<organism evidence="1 2">
    <name type="scientific">Candidatus Kaiserbacteria bacterium RIFCSPHIGHO2_02_FULL_55_25</name>
    <dbReference type="NCBI Taxonomy" id="1798498"/>
    <lineage>
        <taxon>Bacteria</taxon>
        <taxon>Candidatus Kaiseribacteriota</taxon>
    </lineage>
</organism>
<dbReference type="AlphaFoldDB" id="A0A1F6EAY9"/>
<reference evidence="1 2" key="1">
    <citation type="journal article" date="2016" name="Nat. Commun.">
        <title>Thousands of microbial genomes shed light on interconnected biogeochemical processes in an aquifer system.</title>
        <authorList>
            <person name="Anantharaman K."/>
            <person name="Brown C.T."/>
            <person name="Hug L.A."/>
            <person name="Sharon I."/>
            <person name="Castelle C.J."/>
            <person name="Probst A.J."/>
            <person name="Thomas B.C."/>
            <person name="Singh A."/>
            <person name="Wilkins M.J."/>
            <person name="Karaoz U."/>
            <person name="Brodie E.L."/>
            <person name="Williams K.H."/>
            <person name="Hubbard S.S."/>
            <person name="Banfield J.F."/>
        </authorList>
    </citation>
    <scope>NUCLEOTIDE SEQUENCE [LARGE SCALE GENOMIC DNA]</scope>
</reference>
<comment type="caution">
    <text evidence="1">The sequence shown here is derived from an EMBL/GenBank/DDBJ whole genome shotgun (WGS) entry which is preliminary data.</text>
</comment>
<dbReference type="EMBL" id="MFLL01000001">
    <property type="protein sequence ID" value="OGG70777.1"/>
    <property type="molecule type" value="Genomic_DNA"/>
</dbReference>
<sequence length="116" mass="13009">MYVPHLHEGEVVAPKKQAEASDLKGKEVRKIKLAPGEAFTLKSSSIRPNTGQGWRLLAGAFRVKAVRSRSAPDSMYKDIYNHWWEVDVYPQAGTIVDVGQEIRKSFYAGCVELSPY</sequence>
<accession>A0A1F6EAY9</accession>
<gene>
    <name evidence="1" type="ORF">A3C20_04630</name>
</gene>
<evidence type="ECO:0000313" key="1">
    <source>
        <dbReference type="EMBL" id="OGG70777.1"/>
    </source>
</evidence>
<proteinExistence type="predicted"/>
<name>A0A1F6EAY9_9BACT</name>
<evidence type="ECO:0000313" key="2">
    <source>
        <dbReference type="Proteomes" id="UP000176914"/>
    </source>
</evidence>